<reference evidence="2" key="1">
    <citation type="submission" date="2021-02" db="EMBL/GenBank/DDBJ databases">
        <title>Natronogracilivirga saccharolytica gen. nov. sp. nov. a new anaerobic, haloalkiliphilic carbohydrate-fermenting bacterium from soda lake and proposing of Cyclonatronumiaceae fam. nov. in the phylum Balneolaeota.</title>
        <authorList>
            <person name="Zhilina T.N."/>
            <person name="Sorokin D.Y."/>
            <person name="Zavarzina D.G."/>
            <person name="Toshchakov S.V."/>
            <person name="Kublanov I.V."/>
        </authorList>
    </citation>
    <scope>NUCLEOTIDE SEQUENCE</scope>
    <source>
        <strain evidence="2">Z-1702</strain>
    </source>
</reference>
<dbReference type="Pfam" id="PF13635">
    <property type="entry name" value="DUF4143"/>
    <property type="match status" value="1"/>
</dbReference>
<feature type="domain" description="AAA+ ATPase" evidence="1">
    <location>
        <begin position="16"/>
        <end position="136"/>
    </location>
</feature>
<keyword evidence="2" id="KW-0547">Nucleotide-binding</keyword>
<sequence>MVRRSIQDHINKFLFKGKVIILYGARRTGKTTLSKTILSEFGDEGRYINCEVLQYRQALDTTNTALLNDFLGDYRIIVLDEAQSLPNIGLILKVLADTRPDLQIIATGSSSFDMAQSVSEPLTGRSRTFILYPFSLTEISQETHPVDWGARLKNILRFGMYPEVYGQSEEMAIEELRDIATNYLYKDVLQFNQLKRSDLLFKLLQALAFQTGHEVSYGELAKLLGENHHTVRNYIELLEKSFVIFRLSSFSRNLRKELSKSFKVYFNDNGIRNSLINNFNPLELRDDTGALWENFCVTERMKLLHNQRRFPNRFFWRTYDRKEIDYIEEAGGKLAAVEFKWNPAAKVKKPSEFLKTYPNSSFQVIHRDNYRDFLL</sequence>
<dbReference type="SMART" id="SM00382">
    <property type="entry name" value="AAA"/>
    <property type="match status" value="1"/>
</dbReference>
<evidence type="ECO:0000259" key="1">
    <source>
        <dbReference type="SMART" id="SM00382"/>
    </source>
</evidence>
<evidence type="ECO:0000313" key="2">
    <source>
        <dbReference type="EMBL" id="MBP3191859.1"/>
    </source>
</evidence>
<dbReference type="InterPro" id="IPR025420">
    <property type="entry name" value="DUF4143"/>
</dbReference>
<dbReference type="Gene3D" id="3.40.50.300">
    <property type="entry name" value="P-loop containing nucleotide triphosphate hydrolases"/>
    <property type="match status" value="1"/>
</dbReference>
<proteinExistence type="predicted"/>
<accession>A0A8J7UW53</accession>
<dbReference type="GO" id="GO:0005524">
    <property type="term" value="F:ATP binding"/>
    <property type="evidence" value="ECO:0007669"/>
    <property type="project" value="UniProtKB-KW"/>
</dbReference>
<dbReference type="InterPro" id="IPR027417">
    <property type="entry name" value="P-loop_NTPase"/>
</dbReference>
<dbReference type="RefSeq" id="WP_210510689.1">
    <property type="nucleotide sequence ID" value="NZ_JAFIDN010000002.1"/>
</dbReference>
<dbReference type="AlphaFoldDB" id="A0A8J7UW53"/>
<dbReference type="PANTHER" id="PTHR43566:SF1">
    <property type="entry name" value="AAA+ ATPASE DOMAIN-CONTAINING PROTEIN"/>
    <property type="match status" value="1"/>
</dbReference>
<dbReference type="InterPro" id="IPR003593">
    <property type="entry name" value="AAA+_ATPase"/>
</dbReference>
<dbReference type="Pfam" id="PF13173">
    <property type="entry name" value="AAA_14"/>
    <property type="match status" value="1"/>
</dbReference>
<dbReference type="SUPFAM" id="SSF52540">
    <property type="entry name" value="P-loop containing nucleoside triphosphate hydrolases"/>
    <property type="match status" value="1"/>
</dbReference>
<dbReference type="Proteomes" id="UP000673975">
    <property type="component" value="Unassembled WGS sequence"/>
</dbReference>
<keyword evidence="3" id="KW-1185">Reference proteome</keyword>
<gene>
    <name evidence="2" type="ORF">NATSA_04190</name>
</gene>
<protein>
    <submittedName>
        <fullName evidence="2">ATP-binding protein</fullName>
    </submittedName>
</protein>
<keyword evidence="2" id="KW-0067">ATP-binding</keyword>
<organism evidence="2 3">
    <name type="scientific">Natronogracilivirga saccharolytica</name>
    <dbReference type="NCBI Taxonomy" id="2812953"/>
    <lineage>
        <taxon>Bacteria</taxon>
        <taxon>Pseudomonadati</taxon>
        <taxon>Balneolota</taxon>
        <taxon>Balneolia</taxon>
        <taxon>Balneolales</taxon>
        <taxon>Cyclonatronaceae</taxon>
        <taxon>Natronogracilivirga</taxon>
    </lineage>
</organism>
<evidence type="ECO:0000313" key="3">
    <source>
        <dbReference type="Proteomes" id="UP000673975"/>
    </source>
</evidence>
<name>A0A8J7UW53_9BACT</name>
<dbReference type="InterPro" id="IPR041682">
    <property type="entry name" value="AAA_14"/>
</dbReference>
<dbReference type="PANTHER" id="PTHR43566">
    <property type="entry name" value="CONSERVED PROTEIN"/>
    <property type="match status" value="1"/>
</dbReference>
<comment type="caution">
    <text evidence="2">The sequence shown here is derived from an EMBL/GenBank/DDBJ whole genome shotgun (WGS) entry which is preliminary data.</text>
</comment>
<dbReference type="EMBL" id="JAFIDN010000002">
    <property type="protein sequence ID" value="MBP3191859.1"/>
    <property type="molecule type" value="Genomic_DNA"/>
</dbReference>